<dbReference type="PROSITE" id="PS51898">
    <property type="entry name" value="TYR_RECOMBINASE"/>
    <property type="match status" value="1"/>
</dbReference>
<dbReference type="GO" id="GO:0015074">
    <property type="term" value="P:DNA integration"/>
    <property type="evidence" value="ECO:0007669"/>
    <property type="project" value="UniProtKB-KW"/>
</dbReference>
<dbReference type="RefSeq" id="WP_196416686.1">
    <property type="nucleotide sequence ID" value="NZ_JADQTO010000013.1"/>
</dbReference>
<dbReference type="InterPro" id="IPR050808">
    <property type="entry name" value="Phage_Integrase"/>
</dbReference>
<protein>
    <submittedName>
        <fullName evidence="7">Tyrosine-type recombinase/integrase</fullName>
    </submittedName>
</protein>
<dbReference type="EMBL" id="JADQTO010000053">
    <property type="protein sequence ID" value="MBG0569096.1"/>
    <property type="molecule type" value="Genomic_DNA"/>
</dbReference>
<dbReference type="EMBL" id="JADQTO010000013">
    <property type="protein sequence ID" value="MBG0564893.1"/>
    <property type="molecule type" value="Genomic_DNA"/>
</dbReference>
<evidence type="ECO:0000313" key="6">
    <source>
        <dbReference type="EMBL" id="MBG0564893.1"/>
    </source>
</evidence>
<keyword evidence="3" id="KW-0238">DNA-binding</keyword>
<gene>
    <name evidence="6" type="ORF">I4J89_25920</name>
    <name evidence="7" type="ORF">I4J89_47580</name>
</gene>
<dbReference type="AlphaFoldDB" id="A0A931CMG8"/>
<comment type="similarity">
    <text evidence="1">Belongs to the 'phage' integrase family.</text>
</comment>
<comment type="caution">
    <text evidence="7">The sequence shown here is derived from an EMBL/GenBank/DDBJ whole genome shotgun (WGS) entry which is preliminary data.</text>
</comment>
<evidence type="ECO:0000313" key="7">
    <source>
        <dbReference type="EMBL" id="MBG0569096.1"/>
    </source>
</evidence>
<dbReference type="SUPFAM" id="SSF56349">
    <property type="entry name" value="DNA breaking-rejoining enzymes"/>
    <property type="match status" value="1"/>
</dbReference>
<dbReference type="GO" id="GO:0006310">
    <property type="term" value="P:DNA recombination"/>
    <property type="evidence" value="ECO:0007669"/>
    <property type="project" value="UniProtKB-KW"/>
</dbReference>
<dbReference type="Gene3D" id="1.10.443.10">
    <property type="entry name" value="Intergrase catalytic core"/>
    <property type="match status" value="1"/>
</dbReference>
<accession>A0A931CMG8</accession>
<sequence>MARPQLPIGTAGKVRHTQVGKSTWRARCSFRDYDGVTRDVERTGATKAAAEAALKIAIRDRTHENRDAAISPDTRLSVVTEEWWKTYVIKEGSLGSRRIYREQIDNHILPQVGSLKCREFSVALAERALRRVENVHGPSITKTVRSVLSNICAFAARMGAMDRNPVRETSPVSIKPRKAPRALTAVQFRQLRAWVSYSSQAVRRGIPEIIDFLGATGERLGECLAVTGDTLDVGARTVEIRGTVVRHKGVGVCISRFPKTEAGFRTLTLPDWVMPTVECLLANAVDVVATVVRLKNGVELVIPPTVSTAGRRRSAPPLWLQEMLDGGKSWTERVVIVFPSSVGTLRDPSNVANDIKDAFEFAGLDDDTSHLLRKTVATQMDDAGVPTREIADQLGHARPSMTSDVYLGRSRKSTRGATALVDFAP</sequence>
<keyword evidence="2" id="KW-0229">DNA integration</keyword>
<dbReference type="Proteomes" id="UP000598146">
    <property type="component" value="Unassembled WGS sequence"/>
</dbReference>
<dbReference type="InterPro" id="IPR013762">
    <property type="entry name" value="Integrase-like_cat_sf"/>
</dbReference>
<organism evidence="7 8">
    <name type="scientific">Actinoplanes aureus</name>
    <dbReference type="NCBI Taxonomy" id="2792083"/>
    <lineage>
        <taxon>Bacteria</taxon>
        <taxon>Bacillati</taxon>
        <taxon>Actinomycetota</taxon>
        <taxon>Actinomycetes</taxon>
        <taxon>Micromonosporales</taxon>
        <taxon>Micromonosporaceae</taxon>
        <taxon>Actinoplanes</taxon>
    </lineage>
</organism>
<evidence type="ECO:0000256" key="2">
    <source>
        <dbReference type="ARBA" id="ARBA00022908"/>
    </source>
</evidence>
<name>A0A931CMG8_9ACTN</name>
<dbReference type="Pfam" id="PF00589">
    <property type="entry name" value="Phage_integrase"/>
    <property type="match status" value="1"/>
</dbReference>
<reference evidence="7" key="1">
    <citation type="submission" date="2020-11" db="EMBL/GenBank/DDBJ databases">
        <title>Isolation and identification of active actinomycetes.</title>
        <authorList>
            <person name="Sun X."/>
        </authorList>
    </citation>
    <scope>NUCLEOTIDE SEQUENCE</scope>
    <source>
        <strain evidence="7">NEAU-A11</strain>
    </source>
</reference>
<dbReference type="PANTHER" id="PTHR30629:SF2">
    <property type="entry name" value="PROPHAGE INTEGRASE INTS-RELATED"/>
    <property type="match status" value="1"/>
</dbReference>
<feature type="domain" description="Tyr recombinase" evidence="5">
    <location>
        <begin position="178"/>
        <end position="419"/>
    </location>
</feature>
<keyword evidence="8" id="KW-1185">Reference proteome</keyword>
<dbReference type="PANTHER" id="PTHR30629">
    <property type="entry name" value="PROPHAGE INTEGRASE"/>
    <property type="match status" value="1"/>
</dbReference>
<evidence type="ECO:0000313" key="8">
    <source>
        <dbReference type="Proteomes" id="UP000598146"/>
    </source>
</evidence>
<evidence type="ECO:0000256" key="4">
    <source>
        <dbReference type="ARBA" id="ARBA00023172"/>
    </source>
</evidence>
<dbReference type="InterPro" id="IPR010998">
    <property type="entry name" value="Integrase_recombinase_N"/>
</dbReference>
<dbReference type="Gene3D" id="1.10.150.130">
    <property type="match status" value="1"/>
</dbReference>
<proteinExistence type="inferred from homology"/>
<evidence type="ECO:0000256" key="1">
    <source>
        <dbReference type="ARBA" id="ARBA00008857"/>
    </source>
</evidence>
<dbReference type="InterPro" id="IPR002104">
    <property type="entry name" value="Integrase_catalytic"/>
</dbReference>
<evidence type="ECO:0000256" key="3">
    <source>
        <dbReference type="ARBA" id="ARBA00023125"/>
    </source>
</evidence>
<evidence type="ECO:0000259" key="5">
    <source>
        <dbReference type="PROSITE" id="PS51898"/>
    </source>
</evidence>
<keyword evidence="4" id="KW-0233">DNA recombination</keyword>
<dbReference type="InterPro" id="IPR011010">
    <property type="entry name" value="DNA_brk_join_enz"/>
</dbReference>
<dbReference type="GO" id="GO:0003677">
    <property type="term" value="F:DNA binding"/>
    <property type="evidence" value="ECO:0007669"/>
    <property type="project" value="UniProtKB-KW"/>
</dbReference>